<gene>
    <name evidence="2" type="ORF">SDC9_154191</name>
</gene>
<comment type="caution">
    <text evidence="2">The sequence shown here is derived from an EMBL/GenBank/DDBJ whole genome shotgun (WGS) entry which is preliminary data.</text>
</comment>
<proteinExistence type="predicted"/>
<feature type="region of interest" description="Disordered" evidence="1">
    <location>
        <begin position="25"/>
        <end position="46"/>
    </location>
</feature>
<evidence type="ECO:0000256" key="1">
    <source>
        <dbReference type="SAM" id="MobiDB-lite"/>
    </source>
</evidence>
<evidence type="ECO:0000313" key="2">
    <source>
        <dbReference type="EMBL" id="MPN06934.1"/>
    </source>
</evidence>
<dbReference type="EMBL" id="VSSQ01052882">
    <property type="protein sequence ID" value="MPN06934.1"/>
    <property type="molecule type" value="Genomic_DNA"/>
</dbReference>
<dbReference type="AlphaFoldDB" id="A0A645F2W5"/>
<feature type="compositionally biased region" description="Basic and acidic residues" evidence="1">
    <location>
        <begin position="37"/>
        <end position="46"/>
    </location>
</feature>
<reference evidence="2" key="1">
    <citation type="submission" date="2019-08" db="EMBL/GenBank/DDBJ databases">
        <authorList>
            <person name="Kucharzyk K."/>
            <person name="Murdoch R.W."/>
            <person name="Higgins S."/>
            <person name="Loffler F."/>
        </authorList>
    </citation>
    <scope>NUCLEOTIDE SEQUENCE</scope>
</reference>
<accession>A0A645F2W5</accession>
<protein>
    <submittedName>
        <fullName evidence="2">Uncharacterized protein</fullName>
    </submittedName>
</protein>
<sequence>MGHDHVDIGCPAYRRLLPLMDDQTKGKYRHNFPSDQKGYDMADGKY</sequence>
<name>A0A645F2W5_9ZZZZ</name>
<organism evidence="2">
    <name type="scientific">bioreactor metagenome</name>
    <dbReference type="NCBI Taxonomy" id="1076179"/>
    <lineage>
        <taxon>unclassified sequences</taxon>
        <taxon>metagenomes</taxon>
        <taxon>ecological metagenomes</taxon>
    </lineage>
</organism>